<dbReference type="AlphaFoldDB" id="A0ABD0TRX0"/>
<evidence type="ECO:0000313" key="2">
    <source>
        <dbReference type="Proteomes" id="UP001549921"/>
    </source>
</evidence>
<gene>
    <name evidence="1" type="ORF">ABMA28_000345</name>
</gene>
<dbReference type="Proteomes" id="UP001549921">
    <property type="component" value="Unassembled WGS sequence"/>
</dbReference>
<dbReference type="PANTHER" id="PTHR45913:SF19">
    <property type="entry name" value="LOW QUALITY PROTEIN: ZINC FINGER BED DOMAIN-CONTAINING PROTEIN 5-LIKE"/>
    <property type="match status" value="1"/>
</dbReference>
<organism evidence="1 2">
    <name type="scientific">Loxostege sticticalis</name>
    <name type="common">Beet webworm moth</name>
    <dbReference type="NCBI Taxonomy" id="481309"/>
    <lineage>
        <taxon>Eukaryota</taxon>
        <taxon>Metazoa</taxon>
        <taxon>Ecdysozoa</taxon>
        <taxon>Arthropoda</taxon>
        <taxon>Hexapoda</taxon>
        <taxon>Insecta</taxon>
        <taxon>Pterygota</taxon>
        <taxon>Neoptera</taxon>
        <taxon>Endopterygota</taxon>
        <taxon>Lepidoptera</taxon>
        <taxon>Glossata</taxon>
        <taxon>Ditrysia</taxon>
        <taxon>Pyraloidea</taxon>
        <taxon>Crambidae</taxon>
        <taxon>Pyraustinae</taxon>
        <taxon>Loxostege</taxon>
    </lineage>
</organism>
<name>A0ABD0TRX0_LOXSC</name>
<sequence>MPKKRYFDMIYRYPCPSDGARAMSGIRTGLYPRVKVVAPECVWTHCSIHREALAVKKMPLPLTTTMQECVKFVNFIKSRPLNSILFSVLCNEMGSDHEHLLLLCEVRWLSRDNLNMALQGNNVTIFKVHDKVEAARKKLNVYNLSEIQKECNMAALPQDILTQIKEHLLGLERNLQEYFPPIDSNKAWIRNPFTFKLDSETNLPDSDVDSLIELSTDTALKDIFDTRPLIDFWLSCRQEYTKLAHQAITFLMPFVTTYKCEAGFSTLVCLKNK</sequence>
<dbReference type="EMBL" id="JBEDNZ010000001">
    <property type="protein sequence ID" value="KAL0852105.1"/>
    <property type="molecule type" value="Genomic_DNA"/>
</dbReference>
<evidence type="ECO:0008006" key="3">
    <source>
        <dbReference type="Google" id="ProtNLM"/>
    </source>
</evidence>
<evidence type="ECO:0000313" key="1">
    <source>
        <dbReference type="EMBL" id="KAL0852105.1"/>
    </source>
</evidence>
<dbReference type="PANTHER" id="PTHR45913">
    <property type="entry name" value="EPM2A-INTERACTING PROTEIN 1"/>
    <property type="match status" value="1"/>
</dbReference>
<protein>
    <recommendedName>
        <fullName evidence="3">Zinc finger BED domain-containing protein 5</fullName>
    </recommendedName>
</protein>
<comment type="caution">
    <text evidence="1">The sequence shown here is derived from an EMBL/GenBank/DDBJ whole genome shotgun (WGS) entry which is preliminary data.</text>
</comment>
<accession>A0ABD0TRX0</accession>
<proteinExistence type="predicted"/>
<reference evidence="1 2" key="1">
    <citation type="submission" date="2024-06" db="EMBL/GenBank/DDBJ databases">
        <title>A chromosome-level genome assembly of beet webworm, Loxostege sticticalis.</title>
        <authorList>
            <person name="Zhang Y."/>
        </authorList>
    </citation>
    <scope>NUCLEOTIDE SEQUENCE [LARGE SCALE GENOMIC DNA]</scope>
    <source>
        <strain evidence="1">AQ028</strain>
        <tissue evidence="1">Male pupae</tissue>
    </source>
</reference>